<proteinExistence type="predicted"/>
<protein>
    <submittedName>
        <fullName evidence="1">Bilirubin oxidase</fullName>
    </submittedName>
</protein>
<organism evidence="1 2">
    <name type="scientific">Colletotrichum tofieldiae</name>
    <dbReference type="NCBI Taxonomy" id="708197"/>
    <lineage>
        <taxon>Eukaryota</taxon>
        <taxon>Fungi</taxon>
        <taxon>Dikarya</taxon>
        <taxon>Ascomycota</taxon>
        <taxon>Pezizomycotina</taxon>
        <taxon>Sordariomycetes</taxon>
        <taxon>Hypocreomycetidae</taxon>
        <taxon>Glomerellales</taxon>
        <taxon>Glomerellaceae</taxon>
        <taxon>Colletotrichum</taxon>
        <taxon>Colletotrichum spaethianum species complex</taxon>
    </lineage>
</organism>
<comment type="caution">
    <text evidence="1">The sequence shown here is derived from an EMBL/GenBank/DDBJ whole genome shotgun (WGS) entry which is preliminary data.</text>
</comment>
<dbReference type="AlphaFoldDB" id="A0A161VGB8"/>
<dbReference type="Proteomes" id="UP000076552">
    <property type="component" value="Unassembled WGS sequence"/>
</dbReference>
<dbReference type="InterPro" id="IPR008972">
    <property type="entry name" value="Cupredoxin"/>
</dbReference>
<dbReference type="EMBL" id="LFIV01000097">
    <property type="protein sequence ID" value="KZL70054.1"/>
    <property type="molecule type" value="Genomic_DNA"/>
</dbReference>
<evidence type="ECO:0000313" key="1">
    <source>
        <dbReference type="EMBL" id="KZL70054.1"/>
    </source>
</evidence>
<evidence type="ECO:0000313" key="2">
    <source>
        <dbReference type="Proteomes" id="UP000076552"/>
    </source>
</evidence>
<accession>A0A161VGB8</accession>
<dbReference type="SUPFAM" id="SSF49503">
    <property type="entry name" value="Cupredoxins"/>
    <property type="match status" value="2"/>
</dbReference>
<gene>
    <name evidence="1" type="ORF">CT0861_09290</name>
</gene>
<name>A0A161VGB8_9PEZI</name>
<reference evidence="1 2" key="1">
    <citation type="submission" date="2015-06" db="EMBL/GenBank/DDBJ databases">
        <title>Survival trade-offs in plant roots during colonization by closely related pathogenic and mutualistic fungi.</title>
        <authorList>
            <person name="Hacquard S."/>
            <person name="Kracher B."/>
            <person name="Hiruma K."/>
            <person name="Weinman A."/>
            <person name="Muench P."/>
            <person name="Garrido Oter R."/>
            <person name="Ver Loren van Themaat E."/>
            <person name="Dallerey J.-F."/>
            <person name="Damm U."/>
            <person name="Henrissat B."/>
            <person name="Lespinet O."/>
            <person name="Thon M."/>
            <person name="Kemen E."/>
            <person name="McHardy A.C."/>
            <person name="Schulze-Lefert P."/>
            <person name="O'Connell R.J."/>
        </authorList>
    </citation>
    <scope>NUCLEOTIDE SEQUENCE [LARGE SCALE GENOMIC DNA]</scope>
    <source>
        <strain evidence="1 2">0861</strain>
    </source>
</reference>
<dbReference type="STRING" id="708197.A0A161VGB8"/>
<dbReference type="Gene3D" id="2.60.40.420">
    <property type="entry name" value="Cupredoxins - blue copper proteins"/>
    <property type="match status" value="2"/>
</dbReference>
<keyword evidence="2" id="KW-1185">Reference proteome</keyword>
<sequence length="190" mass="20676">MRFGLAVATHVSRIPEEEITALSQIVEGRNIWYYELDTSLSAKQIIPTCAATLVSYDGTSPGATLIIPGGTESVIRFINNAAVEVSVHLLGVLTPVPQLVVSRQTSPIRESKRTTTIPINSLLAKNVQMGEAESYLIEGEAENALDLPSDYGVYEIPLILSSKRYNDDGTLFSTKGETDNLWGDVIHVND</sequence>